<sequence>MNMTIEWEEFVDVIGVDDGQFVDEHWMTFYDTCFSCSIHYDAVMRVVTLEGASIVTSAQTTEASRRSVLTTPI</sequence>
<evidence type="ECO:0000313" key="1">
    <source>
        <dbReference type="EMBL" id="KAK2145607.1"/>
    </source>
</evidence>
<proteinExistence type="predicted"/>
<dbReference type="EMBL" id="JAODUP010000669">
    <property type="protein sequence ID" value="KAK2145607.1"/>
    <property type="molecule type" value="Genomic_DNA"/>
</dbReference>
<name>A0AAD9J3S5_9ANNE</name>
<accession>A0AAD9J3S5</accession>
<keyword evidence="2" id="KW-1185">Reference proteome</keyword>
<dbReference type="Proteomes" id="UP001208570">
    <property type="component" value="Unassembled WGS sequence"/>
</dbReference>
<evidence type="ECO:0000313" key="2">
    <source>
        <dbReference type="Proteomes" id="UP001208570"/>
    </source>
</evidence>
<organism evidence="1 2">
    <name type="scientific">Paralvinella palmiformis</name>
    <dbReference type="NCBI Taxonomy" id="53620"/>
    <lineage>
        <taxon>Eukaryota</taxon>
        <taxon>Metazoa</taxon>
        <taxon>Spiralia</taxon>
        <taxon>Lophotrochozoa</taxon>
        <taxon>Annelida</taxon>
        <taxon>Polychaeta</taxon>
        <taxon>Sedentaria</taxon>
        <taxon>Canalipalpata</taxon>
        <taxon>Terebellida</taxon>
        <taxon>Terebelliformia</taxon>
        <taxon>Alvinellidae</taxon>
        <taxon>Paralvinella</taxon>
    </lineage>
</organism>
<gene>
    <name evidence="1" type="ORF">LSH36_669g02013</name>
</gene>
<dbReference type="AlphaFoldDB" id="A0AAD9J3S5"/>
<reference evidence="1" key="1">
    <citation type="journal article" date="2023" name="Mol. Biol. Evol.">
        <title>Third-Generation Sequencing Reveals the Adaptive Role of the Epigenome in Three Deep-Sea Polychaetes.</title>
        <authorList>
            <person name="Perez M."/>
            <person name="Aroh O."/>
            <person name="Sun Y."/>
            <person name="Lan Y."/>
            <person name="Juniper S.K."/>
            <person name="Young C.R."/>
            <person name="Angers B."/>
            <person name="Qian P.Y."/>
        </authorList>
    </citation>
    <scope>NUCLEOTIDE SEQUENCE</scope>
    <source>
        <strain evidence="1">P08H-3</strain>
    </source>
</reference>
<comment type="caution">
    <text evidence="1">The sequence shown here is derived from an EMBL/GenBank/DDBJ whole genome shotgun (WGS) entry which is preliminary data.</text>
</comment>
<protein>
    <submittedName>
        <fullName evidence="1">Uncharacterized protein</fullName>
    </submittedName>
</protein>